<keyword evidence="3" id="KW-1185">Reference proteome</keyword>
<sequence length="449" mass="48897">MSVRAPGTRWYNAVWRWHFYAGLFCIPFVIWLACTGAIYLWRPQIEAWLDRPYDHLATDGPVASADAQVAAALKAVPGSALHKYVLPEARDQAVRILVTVRGEDKRVYVDPRSLAILKVVTEEKRPMRLIFHLHGELLAGAVGSYLVETAACWAIVMILTGLYLWWPRGRRGLAGVLYPRLRGGRRLFWRDIHATAGIWVSAFALGLILTGLPWAQGWGNYLSEIRTLTGTSRGAVDWTIGGKAPKPDAMAGDHAGHAGHGGMAMPSAPIRPGELDRVIATARPLGVAPPVLISPPRMAGMPWSIASDAADRPLRSDATVDGATGRLISRTPFSQRHWLDRTIGYGVAAHEGALFGIANQIIGTLTALLLVLLAVSGAVMWWRRRPVGLLGAPIPLGRPRFGAGLVAAIVALAVYLPMFGITLIVVLLAEKMLLARIPATRRWLNLRPV</sequence>
<dbReference type="Proteomes" id="UP001210865">
    <property type="component" value="Chromosome"/>
</dbReference>
<feature type="transmembrane region" description="Helical" evidence="1">
    <location>
        <begin position="20"/>
        <end position="41"/>
    </location>
</feature>
<feature type="transmembrane region" description="Helical" evidence="1">
    <location>
        <begin position="196"/>
        <end position="215"/>
    </location>
</feature>
<dbReference type="PROSITE" id="PS51257">
    <property type="entry name" value="PROKAR_LIPOPROTEIN"/>
    <property type="match status" value="1"/>
</dbReference>
<dbReference type="InterPro" id="IPR005625">
    <property type="entry name" value="PepSY-ass_TM"/>
</dbReference>
<reference evidence="2 3" key="1">
    <citation type="submission" date="2022-12" db="EMBL/GenBank/DDBJ databases">
        <title>Sphingomonas abieness sp. nov., an endophytic bacterium isolated from Abies koreana.</title>
        <authorList>
            <person name="Jiang L."/>
            <person name="Lee J."/>
        </authorList>
    </citation>
    <scope>NUCLEOTIDE SEQUENCE [LARGE SCALE GENOMIC DNA]</scope>
    <source>
        <strain evidence="3">PAMB 00755</strain>
    </source>
</reference>
<keyword evidence="1" id="KW-0472">Membrane</keyword>
<evidence type="ECO:0000313" key="3">
    <source>
        <dbReference type="Proteomes" id="UP001210865"/>
    </source>
</evidence>
<organism evidence="2 3">
    <name type="scientific">Sphingomonas abietis</name>
    <dbReference type="NCBI Taxonomy" id="3012344"/>
    <lineage>
        <taxon>Bacteria</taxon>
        <taxon>Pseudomonadati</taxon>
        <taxon>Pseudomonadota</taxon>
        <taxon>Alphaproteobacteria</taxon>
        <taxon>Sphingomonadales</taxon>
        <taxon>Sphingomonadaceae</taxon>
        <taxon>Sphingomonas</taxon>
    </lineage>
</organism>
<name>A0ABY7NRS5_9SPHN</name>
<evidence type="ECO:0000256" key="1">
    <source>
        <dbReference type="SAM" id="Phobius"/>
    </source>
</evidence>
<feature type="transmembrane region" description="Helical" evidence="1">
    <location>
        <begin position="361"/>
        <end position="382"/>
    </location>
</feature>
<dbReference type="RefSeq" id="WP_270077907.1">
    <property type="nucleotide sequence ID" value="NZ_CP115174.1"/>
</dbReference>
<gene>
    <name evidence="2" type="ORF">PBT88_03795</name>
</gene>
<dbReference type="PANTHER" id="PTHR34219">
    <property type="entry name" value="IRON-REGULATED INNER MEMBRANE PROTEIN-RELATED"/>
    <property type="match status" value="1"/>
</dbReference>
<feature type="transmembrane region" description="Helical" evidence="1">
    <location>
        <begin position="402"/>
        <end position="429"/>
    </location>
</feature>
<dbReference type="EMBL" id="CP115174">
    <property type="protein sequence ID" value="WBO23272.1"/>
    <property type="molecule type" value="Genomic_DNA"/>
</dbReference>
<dbReference type="PANTHER" id="PTHR34219:SF1">
    <property type="entry name" value="PEPSY DOMAIN-CONTAINING PROTEIN"/>
    <property type="match status" value="1"/>
</dbReference>
<dbReference type="Pfam" id="PF03929">
    <property type="entry name" value="PepSY_TM"/>
    <property type="match status" value="1"/>
</dbReference>
<proteinExistence type="predicted"/>
<feature type="transmembrane region" description="Helical" evidence="1">
    <location>
        <begin position="137"/>
        <end position="166"/>
    </location>
</feature>
<accession>A0ABY7NRS5</accession>
<keyword evidence="1" id="KW-1133">Transmembrane helix</keyword>
<protein>
    <submittedName>
        <fullName evidence="2">PepSY domain-containing protein</fullName>
    </submittedName>
</protein>
<evidence type="ECO:0000313" key="2">
    <source>
        <dbReference type="EMBL" id="WBO23272.1"/>
    </source>
</evidence>
<keyword evidence="1" id="KW-0812">Transmembrane</keyword>